<keyword evidence="1" id="KW-0378">Hydrolase</keyword>
<evidence type="ECO:0000313" key="2">
    <source>
        <dbReference type="EMBL" id="MBB6430162.1"/>
    </source>
</evidence>
<evidence type="ECO:0000256" key="1">
    <source>
        <dbReference type="ARBA" id="ARBA00022801"/>
    </source>
</evidence>
<keyword evidence="3" id="KW-1185">Reference proteome</keyword>
<dbReference type="GO" id="GO:0004252">
    <property type="term" value="F:serine-type endopeptidase activity"/>
    <property type="evidence" value="ECO:0007669"/>
    <property type="project" value="InterPro"/>
</dbReference>
<dbReference type="PROSITE" id="PS00708">
    <property type="entry name" value="PRO_ENDOPEP_SER"/>
    <property type="match status" value="1"/>
</dbReference>
<dbReference type="Gene3D" id="3.40.50.1820">
    <property type="entry name" value="alpha/beta hydrolase"/>
    <property type="match status" value="1"/>
</dbReference>
<dbReference type="Pfam" id="PF11144">
    <property type="entry name" value="DUF2920"/>
    <property type="match status" value="1"/>
</dbReference>
<dbReference type="AlphaFoldDB" id="A0A7X0H6W0"/>
<organism evidence="2 3">
    <name type="scientific">Algisphaera agarilytica</name>
    <dbReference type="NCBI Taxonomy" id="1385975"/>
    <lineage>
        <taxon>Bacteria</taxon>
        <taxon>Pseudomonadati</taxon>
        <taxon>Planctomycetota</taxon>
        <taxon>Phycisphaerae</taxon>
        <taxon>Phycisphaerales</taxon>
        <taxon>Phycisphaeraceae</taxon>
        <taxon>Algisphaera</taxon>
    </lineage>
</organism>
<dbReference type="InterPro" id="IPR029058">
    <property type="entry name" value="AB_hydrolase_fold"/>
</dbReference>
<proteinExistence type="predicted"/>
<reference evidence="2 3" key="1">
    <citation type="submission" date="2020-08" db="EMBL/GenBank/DDBJ databases">
        <title>Genomic Encyclopedia of Type Strains, Phase IV (KMG-IV): sequencing the most valuable type-strain genomes for metagenomic binning, comparative biology and taxonomic classification.</title>
        <authorList>
            <person name="Goeker M."/>
        </authorList>
    </citation>
    <scope>NUCLEOTIDE SEQUENCE [LARGE SCALE GENOMIC DNA]</scope>
    <source>
        <strain evidence="2 3">DSM 103725</strain>
    </source>
</reference>
<dbReference type="Proteomes" id="UP000541810">
    <property type="component" value="Unassembled WGS sequence"/>
</dbReference>
<dbReference type="SUPFAM" id="SSF53474">
    <property type="entry name" value="alpha/beta-Hydrolases"/>
    <property type="match status" value="1"/>
</dbReference>
<dbReference type="InterPro" id="IPR002471">
    <property type="entry name" value="Pept_S9_AS"/>
</dbReference>
<dbReference type="RefSeq" id="WP_184677698.1">
    <property type="nucleotide sequence ID" value="NZ_JACHGY010000001.1"/>
</dbReference>
<dbReference type="EMBL" id="JACHGY010000001">
    <property type="protein sequence ID" value="MBB6430162.1"/>
    <property type="molecule type" value="Genomic_DNA"/>
</dbReference>
<dbReference type="InterPro" id="IPR022605">
    <property type="entry name" value="DUF2920"/>
</dbReference>
<evidence type="ECO:0008006" key="4">
    <source>
        <dbReference type="Google" id="ProtNLM"/>
    </source>
</evidence>
<dbReference type="GO" id="GO:0006508">
    <property type="term" value="P:proteolysis"/>
    <property type="evidence" value="ECO:0007669"/>
    <property type="project" value="InterPro"/>
</dbReference>
<comment type="caution">
    <text evidence="2">The sequence shown here is derived from an EMBL/GenBank/DDBJ whole genome shotgun (WGS) entry which is preliminary data.</text>
</comment>
<name>A0A7X0H6W0_9BACT</name>
<gene>
    <name evidence="2" type="ORF">HNQ40_001968</name>
</gene>
<evidence type="ECO:0000313" key="3">
    <source>
        <dbReference type="Proteomes" id="UP000541810"/>
    </source>
</evidence>
<protein>
    <recommendedName>
        <fullName evidence="4">DUF2920 family protein</fullName>
    </recommendedName>
</protein>
<sequence>MPTHHVYHCPAPPDVELGLPRAKPLRYDVAWPEARDNNQLPGLLLLIPGFGQDNDDGYLRAFREWVAEQFGMGCVTVSYHGIHNRPQQGAERLFAQDDLIRLAHFCQDHGIAWPQPPEVPDLMQFMGRLDHMHNQRNAQAQAQGQPLQTIILTCGLRSPDGPINLGLPQALDHLAALHDLHQHHPFDPANVIALGSSHGGYLAGLINKLAPNTLRAVFDNSAYAALPLRYVDSRTANAGPDFFENHSPTFRFAYFVASGWSLDPQADNAYHDDARRLRDLAHPAHLDTSYADVSRPAALRCVHAPNDIIAPTDEKQAYVEALQKRGLDATMKIFTQADIDGRYVKSLDHGLGLSLRTFFQTQLETLLPLNPDHRNDAARSTALCFEGDRSSLTIQHTPNGVQAALA</sequence>
<accession>A0A7X0H6W0</accession>